<evidence type="ECO:0000313" key="1">
    <source>
        <dbReference type="EMBL" id="MED6281355.1"/>
    </source>
</evidence>
<accession>A0ABU7E5G3</accession>
<comment type="caution">
    <text evidence="1">The sequence shown here is derived from an EMBL/GenBank/DDBJ whole genome shotgun (WGS) entry which is preliminary data.</text>
</comment>
<proteinExistence type="predicted"/>
<sequence length="121" mass="13715">MLVSQNLFIHTICSSLNLQPIRQHFQASADQSGGQTLLSACTRTHTHTHTHTHTEPMVHMSMKISKLVSHISFILLTYFFLTSDKSIFCNFMDLFWFWFKEKAGISTPPDGSSKPVCQGLI</sequence>
<protein>
    <submittedName>
        <fullName evidence="1">Uncharacterized protein</fullName>
    </submittedName>
</protein>
<name>A0ABU7E5G3_9TELE</name>
<reference evidence="1 2" key="1">
    <citation type="submission" date="2021-06" db="EMBL/GenBank/DDBJ databases">
        <authorList>
            <person name="Palmer J.M."/>
        </authorList>
    </citation>
    <scope>NUCLEOTIDE SEQUENCE [LARGE SCALE GENOMIC DNA]</scope>
    <source>
        <strain evidence="1 2">CL_MEX2019</strain>
        <tissue evidence="1">Muscle</tissue>
    </source>
</reference>
<organism evidence="1 2">
    <name type="scientific">Characodon lateralis</name>
    <dbReference type="NCBI Taxonomy" id="208331"/>
    <lineage>
        <taxon>Eukaryota</taxon>
        <taxon>Metazoa</taxon>
        <taxon>Chordata</taxon>
        <taxon>Craniata</taxon>
        <taxon>Vertebrata</taxon>
        <taxon>Euteleostomi</taxon>
        <taxon>Actinopterygii</taxon>
        <taxon>Neopterygii</taxon>
        <taxon>Teleostei</taxon>
        <taxon>Neoteleostei</taxon>
        <taxon>Acanthomorphata</taxon>
        <taxon>Ovalentaria</taxon>
        <taxon>Atherinomorphae</taxon>
        <taxon>Cyprinodontiformes</taxon>
        <taxon>Goodeidae</taxon>
        <taxon>Characodon</taxon>
    </lineage>
</organism>
<dbReference type="EMBL" id="JAHUTJ010042926">
    <property type="protein sequence ID" value="MED6281355.1"/>
    <property type="molecule type" value="Genomic_DNA"/>
</dbReference>
<dbReference type="Proteomes" id="UP001352852">
    <property type="component" value="Unassembled WGS sequence"/>
</dbReference>
<evidence type="ECO:0000313" key="2">
    <source>
        <dbReference type="Proteomes" id="UP001352852"/>
    </source>
</evidence>
<keyword evidence="2" id="KW-1185">Reference proteome</keyword>
<gene>
    <name evidence="1" type="ORF">CHARACLAT_020515</name>
</gene>